<reference evidence="3" key="2">
    <citation type="submission" date="2023-05" db="EMBL/GenBank/DDBJ databases">
        <authorList>
            <consortium name="Lawrence Berkeley National Laboratory"/>
            <person name="Steindorff A."/>
            <person name="Hensen N."/>
            <person name="Bonometti L."/>
            <person name="Westerberg I."/>
            <person name="Brannstrom I.O."/>
            <person name="Guillou S."/>
            <person name="Cros-Aarteil S."/>
            <person name="Calhoun S."/>
            <person name="Haridas S."/>
            <person name="Kuo A."/>
            <person name="Mondo S."/>
            <person name="Pangilinan J."/>
            <person name="Riley R."/>
            <person name="Labutti K."/>
            <person name="Andreopoulos B."/>
            <person name="Lipzen A."/>
            <person name="Chen C."/>
            <person name="Yanf M."/>
            <person name="Daum C."/>
            <person name="Ng V."/>
            <person name="Clum A."/>
            <person name="Ohm R."/>
            <person name="Martin F."/>
            <person name="Silar P."/>
            <person name="Natvig D."/>
            <person name="Lalanne C."/>
            <person name="Gautier V."/>
            <person name="Ament-Velasquez S.L."/>
            <person name="Kruys A."/>
            <person name="Hutchinson M.I."/>
            <person name="Powell A.J."/>
            <person name="Barry K."/>
            <person name="Miller A.N."/>
            <person name="Grigoriev I.V."/>
            <person name="Debuchy R."/>
            <person name="Gladieux P."/>
            <person name="Thoren M.H."/>
            <person name="Johannesson H."/>
        </authorList>
    </citation>
    <scope>NUCLEOTIDE SEQUENCE</scope>
    <source>
        <strain evidence="3">PSN293</strain>
    </source>
</reference>
<gene>
    <name evidence="3" type="ORF">QBC37DRAFT_466001</name>
</gene>
<organism evidence="3 4">
    <name type="scientific">Rhypophila decipiens</name>
    <dbReference type="NCBI Taxonomy" id="261697"/>
    <lineage>
        <taxon>Eukaryota</taxon>
        <taxon>Fungi</taxon>
        <taxon>Dikarya</taxon>
        <taxon>Ascomycota</taxon>
        <taxon>Pezizomycotina</taxon>
        <taxon>Sordariomycetes</taxon>
        <taxon>Sordariomycetidae</taxon>
        <taxon>Sordariales</taxon>
        <taxon>Naviculisporaceae</taxon>
        <taxon>Rhypophila</taxon>
    </lineage>
</organism>
<comment type="caution">
    <text evidence="3">The sequence shown here is derived from an EMBL/GenBank/DDBJ whole genome shotgun (WGS) entry which is preliminary data.</text>
</comment>
<name>A0AAN6Y443_9PEZI</name>
<protein>
    <submittedName>
        <fullName evidence="3">Uncharacterized protein</fullName>
    </submittedName>
</protein>
<evidence type="ECO:0000256" key="2">
    <source>
        <dbReference type="SAM" id="SignalP"/>
    </source>
</evidence>
<feature type="chain" id="PRO_5042844026" evidence="2">
    <location>
        <begin position="22"/>
        <end position="228"/>
    </location>
</feature>
<accession>A0AAN6Y443</accession>
<feature type="signal peptide" evidence="2">
    <location>
        <begin position="1"/>
        <end position="21"/>
    </location>
</feature>
<proteinExistence type="predicted"/>
<dbReference type="AlphaFoldDB" id="A0AAN6Y443"/>
<feature type="region of interest" description="Disordered" evidence="1">
    <location>
        <begin position="125"/>
        <end position="210"/>
    </location>
</feature>
<evidence type="ECO:0000313" key="4">
    <source>
        <dbReference type="Proteomes" id="UP001301769"/>
    </source>
</evidence>
<dbReference type="EMBL" id="MU858130">
    <property type="protein sequence ID" value="KAK4212299.1"/>
    <property type="molecule type" value="Genomic_DNA"/>
</dbReference>
<dbReference type="Proteomes" id="UP001301769">
    <property type="component" value="Unassembled WGS sequence"/>
</dbReference>
<evidence type="ECO:0000313" key="3">
    <source>
        <dbReference type="EMBL" id="KAK4212299.1"/>
    </source>
</evidence>
<keyword evidence="4" id="KW-1185">Reference proteome</keyword>
<reference evidence="3" key="1">
    <citation type="journal article" date="2023" name="Mol. Phylogenet. Evol.">
        <title>Genome-scale phylogeny and comparative genomics of the fungal order Sordariales.</title>
        <authorList>
            <person name="Hensen N."/>
            <person name="Bonometti L."/>
            <person name="Westerberg I."/>
            <person name="Brannstrom I.O."/>
            <person name="Guillou S."/>
            <person name="Cros-Aarteil S."/>
            <person name="Calhoun S."/>
            <person name="Haridas S."/>
            <person name="Kuo A."/>
            <person name="Mondo S."/>
            <person name="Pangilinan J."/>
            <person name="Riley R."/>
            <person name="LaButti K."/>
            <person name="Andreopoulos B."/>
            <person name="Lipzen A."/>
            <person name="Chen C."/>
            <person name="Yan M."/>
            <person name="Daum C."/>
            <person name="Ng V."/>
            <person name="Clum A."/>
            <person name="Steindorff A."/>
            <person name="Ohm R.A."/>
            <person name="Martin F."/>
            <person name="Silar P."/>
            <person name="Natvig D.O."/>
            <person name="Lalanne C."/>
            <person name="Gautier V."/>
            <person name="Ament-Velasquez S.L."/>
            <person name="Kruys A."/>
            <person name="Hutchinson M.I."/>
            <person name="Powell A.J."/>
            <person name="Barry K."/>
            <person name="Miller A.N."/>
            <person name="Grigoriev I.V."/>
            <person name="Debuchy R."/>
            <person name="Gladieux P."/>
            <person name="Hiltunen Thoren M."/>
            <person name="Johannesson H."/>
        </authorList>
    </citation>
    <scope>NUCLEOTIDE SEQUENCE</scope>
    <source>
        <strain evidence="3">PSN293</strain>
    </source>
</reference>
<feature type="compositionally biased region" description="Gly residues" evidence="1">
    <location>
        <begin position="178"/>
        <end position="189"/>
    </location>
</feature>
<sequence length="228" mass="22745">MALKTLLTGASLLFAQTSAQALFKSTPYAKCNSCLSSAENLCPNAPDLEDPSFAECLCNGDGALMIGECAVTCGDLDTQGVGAEDMVIEYALMYCTAWYPGLCPQAEEYIDADLWDQLCGDDFQRSGSGSGSGSGSAADDDEDSGSGAGSGGSGNDSTNDNDSNDDGDNGGSNNNNNGGNGNNGEGNVNGNGNPPPGPIPRPSGASSMVNSGATLGALVAVGMAAVLL</sequence>
<keyword evidence="2" id="KW-0732">Signal</keyword>
<evidence type="ECO:0000256" key="1">
    <source>
        <dbReference type="SAM" id="MobiDB-lite"/>
    </source>
</evidence>